<comment type="similarity">
    <text evidence="1">Belongs to the peptidase M20A family.</text>
</comment>
<keyword evidence="3 6" id="KW-0479">Metal-binding</keyword>
<dbReference type="GO" id="GO:0000328">
    <property type="term" value="C:fungal-type vacuole lumen"/>
    <property type="evidence" value="ECO:0007669"/>
    <property type="project" value="TreeGrafter"/>
</dbReference>
<dbReference type="AlphaFoldDB" id="A0A0C3DT48"/>
<evidence type="ECO:0000256" key="6">
    <source>
        <dbReference type="PIRSR" id="PIRSR037217-2"/>
    </source>
</evidence>
<gene>
    <name evidence="8" type="ORF">SCLCIDRAFT_1039128</name>
</gene>
<dbReference type="PANTHER" id="PTHR45962:SF1">
    <property type="entry name" value="N-FATTY-ACYL-AMINO ACID SYNTHASE_HYDROLASE PM20D1"/>
    <property type="match status" value="1"/>
</dbReference>
<dbReference type="Pfam" id="PF07687">
    <property type="entry name" value="M20_dimer"/>
    <property type="match status" value="1"/>
</dbReference>
<dbReference type="InterPro" id="IPR017141">
    <property type="entry name" value="Pept_M20_carboxypep"/>
</dbReference>
<evidence type="ECO:0000313" key="9">
    <source>
        <dbReference type="Proteomes" id="UP000053989"/>
    </source>
</evidence>
<dbReference type="InterPro" id="IPR036264">
    <property type="entry name" value="Bact_exopeptidase_dim_dom"/>
</dbReference>
<reference evidence="8 9" key="1">
    <citation type="submission" date="2014-04" db="EMBL/GenBank/DDBJ databases">
        <authorList>
            <consortium name="DOE Joint Genome Institute"/>
            <person name="Kuo A."/>
            <person name="Kohler A."/>
            <person name="Nagy L.G."/>
            <person name="Floudas D."/>
            <person name="Copeland A."/>
            <person name="Barry K.W."/>
            <person name="Cichocki N."/>
            <person name="Veneault-Fourrey C."/>
            <person name="LaButti K."/>
            <person name="Lindquist E.A."/>
            <person name="Lipzen A."/>
            <person name="Lundell T."/>
            <person name="Morin E."/>
            <person name="Murat C."/>
            <person name="Sun H."/>
            <person name="Tunlid A."/>
            <person name="Henrissat B."/>
            <person name="Grigoriev I.V."/>
            <person name="Hibbett D.S."/>
            <person name="Martin F."/>
            <person name="Nordberg H.P."/>
            <person name="Cantor M.N."/>
            <person name="Hua S.X."/>
        </authorList>
    </citation>
    <scope>NUCLEOTIDE SEQUENCE [LARGE SCALE GENOMIC DNA]</scope>
    <source>
        <strain evidence="8 9">Foug A</strain>
    </source>
</reference>
<dbReference type="InterPro" id="IPR002933">
    <property type="entry name" value="Peptidase_M20"/>
</dbReference>
<feature type="binding site" evidence="6">
    <location>
        <position position="186"/>
    </location>
    <ligand>
        <name>Zn(2+)</name>
        <dbReference type="ChEBI" id="CHEBI:29105"/>
        <label>1</label>
    </ligand>
</feature>
<dbReference type="Proteomes" id="UP000053989">
    <property type="component" value="Unassembled WGS sequence"/>
</dbReference>
<reference evidence="9" key="2">
    <citation type="submission" date="2015-01" db="EMBL/GenBank/DDBJ databases">
        <title>Evolutionary Origins and Diversification of the Mycorrhizal Mutualists.</title>
        <authorList>
            <consortium name="DOE Joint Genome Institute"/>
            <consortium name="Mycorrhizal Genomics Consortium"/>
            <person name="Kohler A."/>
            <person name="Kuo A."/>
            <person name="Nagy L.G."/>
            <person name="Floudas D."/>
            <person name="Copeland A."/>
            <person name="Barry K.W."/>
            <person name="Cichocki N."/>
            <person name="Veneault-Fourrey C."/>
            <person name="LaButti K."/>
            <person name="Lindquist E.A."/>
            <person name="Lipzen A."/>
            <person name="Lundell T."/>
            <person name="Morin E."/>
            <person name="Murat C."/>
            <person name="Riley R."/>
            <person name="Ohm R."/>
            <person name="Sun H."/>
            <person name="Tunlid A."/>
            <person name="Henrissat B."/>
            <person name="Grigoriev I.V."/>
            <person name="Hibbett D.S."/>
            <person name="Martin F."/>
        </authorList>
    </citation>
    <scope>NUCLEOTIDE SEQUENCE [LARGE SCALE GENOMIC DNA]</scope>
    <source>
        <strain evidence="9">Foug A</strain>
    </source>
</reference>
<dbReference type="OrthoDB" id="3064516at2759"/>
<keyword evidence="4" id="KW-0378">Hydrolase</keyword>
<dbReference type="GO" id="GO:0051603">
    <property type="term" value="P:proteolysis involved in protein catabolic process"/>
    <property type="evidence" value="ECO:0007669"/>
    <property type="project" value="TreeGrafter"/>
</dbReference>
<evidence type="ECO:0000256" key="4">
    <source>
        <dbReference type="ARBA" id="ARBA00022801"/>
    </source>
</evidence>
<dbReference type="SUPFAM" id="SSF53187">
    <property type="entry name" value="Zn-dependent exopeptidases"/>
    <property type="match status" value="1"/>
</dbReference>
<dbReference type="GO" id="GO:0046872">
    <property type="term" value="F:metal ion binding"/>
    <property type="evidence" value="ECO:0007669"/>
    <property type="project" value="UniProtKB-KW"/>
</dbReference>
<dbReference type="SUPFAM" id="SSF55031">
    <property type="entry name" value="Bacterial exopeptidase dimerisation domain"/>
    <property type="match status" value="1"/>
</dbReference>
<evidence type="ECO:0000256" key="3">
    <source>
        <dbReference type="ARBA" id="ARBA00022723"/>
    </source>
</evidence>
<feature type="binding site" evidence="6">
    <location>
        <position position="186"/>
    </location>
    <ligand>
        <name>Zn(2+)</name>
        <dbReference type="ChEBI" id="CHEBI:29105"/>
        <label>2</label>
    </ligand>
</feature>
<dbReference type="PANTHER" id="PTHR45962">
    <property type="entry name" value="N-FATTY-ACYL-AMINO ACID SYNTHASE/HYDROLASE PM20D1"/>
    <property type="match status" value="1"/>
</dbReference>
<feature type="binding site" evidence="6">
    <location>
        <position position="530"/>
    </location>
    <ligand>
        <name>Zn(2+)</name>
        <dbReference type="ChEBI" id="CHEBI:29105"/>
        <label>1</label>
    </ligand>
</feature>
<dbReference type="HOGENOM" id="CLU_021802_11_0_1"/>
<dbReference type="GO" id="GO:0004181">
    <property type="term" value="F:metallocarboxypeptidase activity"/>
    <property type="evidence" value="ECO:0007669"/>
    <property type="project" value="InterPro"/>
</dbReference>
<proteinExistence type="inferred from homology"/>
<evidence type="ECO:0000256" key="2">
    <source>
        <dbReference type="ARBA" id="ARBA00022670"/>
    </source>
</evidence>
<protein>
    <recommendedName>
        <fullName evidence="7">Peptidase M20 dimerisation domain-containing protein</fullName>
    </recommendedName>
</protein>
<dbReference type="Pfam" id="PF01546">
    <property type="entry name" value="Peptidase_M20"/>
    <property type="match status" value="1"/>
</dbReference>
<dbReference type="InParanoid" id="A0A0C3DT48"/>
<dbReference type="EMBL" id="KN822077">
    <property type="protein sequence ID" value="KIM59101.1"/>
    <property type="molecule type" value="Genomic_DNA"/>
</dbReference>
<dbReference type="CDD" id="cd05674">
    <property type="entry name" value="M20_yscS"/>
    <property type="match status" value="1"/>
</dbReference>
<evidence type="ECO:0000259" key="7">
    <source>
        <dbReference type="Pfam" id="PF07687"/>
    </source>
</evidence>
<keyword evidence="9" id="KW-1185">Reference proteome</keyword>
<dbReference type="Gene3D" id="3.30.70.360">
    <property type="match status" value="1"/>
</dbReference>
<feature type="binding site" evidence="6">
    <location>
        <position position="247"/>
    </location>
    <ligand>
        <name>Zn(2+)</name>
        <dbReference type="ChEBI" id="CHEBI:29105"/>
        <label>2</label>
    </ligand>
</feature>
<evidence type="ECO:0000313" key="8">
    <source>
        <dbReference type="EMBL" id="KIM59101.1"/>
    </source>
</evidence>
<keyword evidence="2" id="KW-0645">Protease</keyword>
<organism evidence="8 9">
    <name type="scientific">Scleroderma citrinum Foug A</name>
    <dbReference type="NCBI Taxonomy" id="1036808"/>
    <lineage>
        <taxon>Eukaryota</taxon>
        <taxon>Fungi</taxon>
        <taxon>Dikarya</taxon>
        <taxon>Basidiomycota</taxon>
        <taxon>Agaricomycotina</taxon>
        <taxon>Agaricomycetes</taxon>
        <taxon>Agaricomycetidae</taxon>
        <taxon>Boletales</taxon>
        <taxon>Sclerodermatineae</taxon>
        <taxon>Sclerodermataceae</taxon>
        <taxon>Scleroderma</taxon>
    </lineage>
</organism>
<dbReference type="Gene3D" id="3.40.630.10">
    <property type="entry name" value="Zn peptidases"/>
    <property type="match status" value="1"/>
</dbReference>
<dbReference type="FunCoup" id="A0A0C3DT48">
    <property type="interactions" value="8"/>
</dbReference>
<name>A0A0C3DT48_9AGAM</name>
<dbReference type="STRING" id="1036808.A0A0C3DT48"/>
<evidence type="ECO:0000256" key="1">
    <source>
        <dbReference type="ARBA" id="ARBA00006247"/>
    </source>
</evidence>
<feature type="binding site" evidence="6">
    <location>
        <position position="219"/>
    </location>
    <ligand>
        <name>Zn(2+)</name>
        <dbReference type="ChEBI" id="CHEBI:29105"/>
        <label>1</label>
    </ligand>
</feature>
<dbReference type="PIRSF" id="PIRSF037217">
    <property type="entry name" value="Carboxypeptidase_S"/>
    <property type="match status" value="1"/>
</dbReference>
<dbReference type="PROSITE" id="PS00759">
    <property type="entry name" value="ARGE_DAPE_CPG2_2"/>
    <property type="match status" value="1"/>
</dbReference>
<accession>A0A0C3DT48</accession>
<keyword evidence="5 6" id="KW-0862">Zinc</keyword>
<feature type="domain" description="Peptidase M20 dimerisation" evidence="7">
    <location>
        <begin position="265"/>
        <end position="418"/>
    </location>
</feature>
<dbReference type="Gene3D" id="1.10.150.900">
    <property type="match status" value="1"/>
</dbReference>
<dbReference type="InterPro" id="IPR001261">
    <property type="entry name" value="ArgE/DapE_CS"/>
</dbReference>
<sequence>MSTKDKPGPPPEPVSAQSSLRNSKMTSFVAFIVIVSLLAWHSFDHVDRGSIDDVCPQASALIPEKNYKLWESLSNTYSTDSFKLKAINWLSGAVQVPTECHDDFGPVGTEPRWEKFRAFHDYLLVAFPLVHVGLELTKVNTYGLIFVWKGSDNVVPVEPTTVDQWTHPPFSGYFDGQMIWGRGSIDYKGGLIGIIIETMLENGYKPTRTVVLAFGFDEESGGAHGAQTLAVELKDMFGENGYAMLVDEGFGYGEQFGRVTAMVPTAEKGSMDVRVEVKTPGGHSCLPPPNTSIGILAQLLVEVEANPFKHHLVRSSPMYKVAQCLAVHSPDLPKRLRKDIIRSKYSDKALRSAEKQLFADTGFKARVSTIQAIDMVQGGVKVNALPEQAWAVINHRISTESSVDETRSHIINLFKSLANAFNLSYVAFGASITDSTAPVYGNLTLSDAFEVKPLEPSPVTPSDGAAPFELLSGTIKATFNSHRRIEWDDNIIVTPGIMPCNTDTRYYSKLTPHILRYGHLRGTVIDAGVHTVNEAISADNFMEIIRFFTTLILNADESALL</sequence>
<dbReference type="InterPro" id="IPR047177">
    <property type="entry name" value="Pept_M20A"/>
</dbReference>
<dbReference type="InterPro" id="IPR011650">
    <property type="entry name" value="Peptidase_M20_dimer"/>
</dbReference>
<evidence type="ECO:0000256" key="5">
    <source>
        <dbReference type="ARBA" id="ARBA00022833"/>
    </source>
</evidence>